<dbReference type="EMBL" id="PKJO01000009">
    <property type="protein sequence ID" value="PLA39934.1"/>
    <property type="molecule type" value="Genomic_DNA"/>
</dbReference>
<dbReference type="AlphaFoldDB" id="A0A2I1XBB8"/>
<reference evidence="1 2" key="1">
    <citation type="submission" date="2017-12" db="EMBL/GenBank/DDBJ databases">
        <title>Phylogenetic diversity of female urinary microbiome.</title>
        <authorList>
            <person name="Thomas-White K."/>
            <person name="Wolfe A.J."/>
        </authorList>
    </citation>
    <scope>NUCLEOTIDE SEQUENCE [LARGE SCALE GENOMIC DNA]</scope>
    <source>
        <strain evidence="1 2">UMB0321</strain>
    </source>
</reference>
<keyword evidence="1" id="KW-0813">Transport</keyword>
<dbReference type="Proteomes" id="UP000234767">
    <property type="component" value="Unassembled WGS sequence"/>
</dbReference>
<name>A0A2I1XBB8_NEISI</name>
<accession>A0A2I1XBB8</accession>
<gene>
    <name evidence="1" type="ORF">CYK00_08245</name>
</gene>
<evidence type="ECO:0000313" key="1">
    <source>
        <dbReference type="EMBL" id="PLA39934.1"/>
    </source>
</evidence>
<proteinExistence type="predicted"/>
<keyword evidence="1" id="KW-0762">Sugar transport</keyword>
<organism evidence="1 2">
    <name type="scientific">Neisseria sicca</name>
    <dbReference type="NCBI Taxonomy" id="490"/>
    <lineage>
        <taxon>Bacteria</taxon>
        <taxon>Pseudomonadati</taxon>
        <taxon>Pseudomonadota</taxon>
        <taxon>Betaproteobacteria</taxon>
        <taxon>Neisseriales</taxon>
        <taxon>Neisseriaceae</taxon>
        <taxon>Neisseria</taxon>
    </lineage>
</organism>
<sequence>MQSTDKNDRFRRYLNRALLLFWIFALAALVRACNAPAYAVAEQPETLPPYPADWTANPTAGIVLEPVSEGAVQ</sequence>
<dbReference type="RefSeq" id="WP_101810526.1">
    <property type="nucleotide sequence ID" value="NZ_PKJO01000009.1"/>
</dbReference>
<evidence type="ECO:0000313" key="2">
    <source>
        <dbReference type="Proteomes" id="UP000234767"/>
    </source>
</evidence>
<protein>
    <submittedName>
        <fullName evidence="1">PTS sugar transporter subunit IID</fullName>
    </submittedName>
</protein>
<comment type="caution">
    <text evidence="1">The sequence shown here is derived from an EMBL/GenBank/DDBJ whole genome shotgun (WGS) entry which is preliminary data.</text>
</comment>